<dbReference type="NCBIfam" id="TIGR00229">
    <property type="entry name" value="sensory_box"/>
    <property type="match status" value="2"/>
</dbReference>
<evidence type="ECO:0000259" key="3">
    <source>
        <dbReference type="PROSITE" id="PS50113"/>
    </source>
</evidence>
<feature type="domain" description="PAS" evidence="2">
    <location>
        <begin position="518"/>
        <end position="563"/>
    </location>
</feature>
<dbReference type="InterPro" id="IPR045812">
    <property type="entry name" value="DAHL"/>
</dbReference>
<dbReference type="SMART" id="SM00091">
    <property type="entry name" value="PAS"/>
    <property type="match status" value="3"/>
</dbReference>
<dbReference type="Proteomes" id="UP000483379">
    <property type="component" value="Unassembled WGS sequence"/>
</dbReference>
<dbReference type="EMBL" id="JAAIJQ010000023">
    <property type="protein sequence ID" value="NEV62159.1"/>
    <property type="molecule type" value="Genomic_DNA"/>
</dbReference>
<dbReference type="InterPro" id="IPR000700">
    <property type="entry name" value="PAS-assoc_C"/>
</dbReference>
<dbReference type="AlphaFoldDB" id="A0A6M0JYB2"/>
<keyword evidence="5" id="KW-1185">Reference proteome</keyword>
<feature type="region of interest" description="Disordered" evidence="1">
    <location>
        <begin position="630"/>
        <end position="666"/>
    </location>
</feature>
<feature type="domain" description="PAC" evidence="3">
    <location>
        <begin position="467"/>
        <end position="521"/>
    </location>
</feature>
<dbReference type="PANTHER" id="PTHR46663:SF3">
    <property type="entry name" value="SLL0267 PROTEIN"/>
    <property type="match status" value="1"/>
</dbReference>
<dbReference type="SMART" id="SM00086">
    <property type="entry name" value="PAC"/>
    <property type="match status" value="1"/>
</dbReference>
<dbReference type="PANTHER" id="PTHR46663">
    <property type="entry name" value="DIGUANYLATE CYCLASE DGCT-RELATED"/>
    <property type="match status" value="1"/>
</dbReference>
<evidence type="ECO:0000256" key="1">
    <source>
        <dbReference type="SAM" id="MobiDB-lite"/>
    </source>
</evidence>
<dbReference type="PROSITE" id="PS50112">
    <property type="entry name" value="PAS"/>
    <property type="match status" value="2"/>
</dbReference>
<proteinExistence type="predicted"/>
<dbReference type="InterPro" id="IPR052163">
    <property type="entry name" value="DGC-Regulatory_Protein"/>
</dbReference>
<evidence type="ECO:0000313" key="5">
    <source>
        <dbReference type="Proteomes" id="UP000483379"/>
    </source>
</evidence>
<dbReference type="GO" id="GO:0006355">
    <property type="term" value="P:regulation of DNA-templated transcription"/>
    <property type="evidence" value="ECO:0007669"/>
    <property type="project" value="InterPro"/>
</dbReference>
<protein>
    <submittedName>
        <fullName evidence="4">PAS domain S-box protein</fullName>
    </submittedName>
</protein>
<reference evidence="4 5" key="1">
    <citation type="submission" date="2020-02" db="EMBL/GenBank/DDBJ databases">
        <title>Genome sequences of Thiorhodococcus mannitoliphagus and Thiorhodococcus minor, purple sulfur photosynthetic bacteria in the gammaproteobacterial family, Chromatiaceae.</title>
        <authorList>
            <person name="Aviles F.A."/>
            <person name="Meyer T.E."/>
            <person name="Kyndt J.A."/>
        </authorList>
    </citation>
    <scope>NUCLEOTIDE SEQUENCE [LARGE SCALE GENOMIC DNA]</scope>
    <source>
        <strain evidence="4 5">DSM 11518</strain>
    </source>
</reference>
<dbReference type="InterPro" id="IPR001610">
    <property type="entry name" value="PAC"/>
</dbReference>
<dbReference type="Pfam" id="PF00989">
    <property type="entry name" value="PAS"/>
    <property type="match status" value="1"/>
</dbReference>
<dbReference type="Gene3D" id="3.30.450.20">
    <property type="entry name" value="PAS domain"/>
    <property type="match status" value="3"/>
</dbReference>
<dbReference type="PROSITE" id="PS50113">
    <property type="entry name" value="PAC"/>
    <property type="match status" value="1"/>
</dbReference>
<accession>A0A6M0JYB2</accession>
<organism evidence="4 5">
    <name type="scientific">Thiorhodococcus minor</name>
    <dbReference type="NCBI Taxonomy" id="57489"/>
    <lineage>
        <taxon>Bacteria</taxon>
        <taxon>Pseudomonadati</taxon>
        <taxon>Pseudomonadota</taxon>
        <taxon>Gammaproteobacteria</taxon>
        <taxon>Chromatiales</taxon>
        <taxon>Chromatiaceae</taxon>
        <taxon>Thiorhodococcus</taxon>
    </lineage>
</organism>
<name>A0A6M0JYB2_9GAMM</name>
<dbReference type="InterPro" id="IPR000014">
    <property type="entry name" value="PAS"/>
</dbReference>
<dbReference type="InterPro" id="IPR013767">
    <property type="entry name" value="PAS_fold"/>
</dbReference>
<feature type="domain" description="PAS" evidence="2">
    <location>
        <begin position="396"/>
        <end position="442"/>
    </location>
</feature>
<feature type="compositionally biased region" description="Basic and acidic residues" evidence="1">
    <location>
        <begin position="630"/>
        <end position="639"/>
    </location>
</feature>
<dbReference type="CDD" id="cd00130">
    <property type="entry name" value="PAS"/>
    <property type="match status" value="2"/>
</dbReference>
<dbReference type="SUPFAM" id="SSF55785">
    <property type="entry name" value="PYP-like sensor domain (PAS domain)"/>
    <property type="match status" value="3"/>
</dbReference>
<evidence type="ECO:0000259" key="2">
    <source>
        <dbReference type="PROSITE" id="PS50112"/>
    </source>
</evidence>
<dbReference type="RefSeq" id="WP_164452633.1">
    <property type="nucleotide sequence ID" value="NZ_JAAIJQ010000023.1"/>
</dbReference>
<evidence type="ECO:0000313" key="4">
    <source>
        <dbReference type="EMBL" id="NEV62159.1"/>
    </source>
</evidence>
<dbReference type="Pfam" id="PF13426">
    <property type="entry name" value="PAS_9"/>
    <property type="match status" value="1"/>
</dbReference>
<comment type="caution">
    <text evidence="4">The sequence shown here is derived from an EMBL/GenBank/DDBJ whole genome shotgun (WGS) entry which is preliminary data.</text>
</comment>
<sequence length="686" mass="76447">MKRFGRSLSVLPLALAILIVLMLFAGTQVLDEDAHSGWTRDLLAVKELEARLDRDTLRVAAFLLAQYDPLTEVDDKLASLEHDFRDPGAGRYGTTTDLIDEAIDAYWRSLDRKRALIERIKLQAALLRNGLSYLPLAVEELAASGAEIAGSASRLLNRLYLLNLFPTQGDERAIREDLSDLEDRLVERGPDAAMLRNIVTHMRANLAGLLELRRLRDAFLAVPSGERFERLQTLYTRYQLGVTHGGEQFSIVLAGLTLTLLLGLALVLRHLERARIQSVCERNRLRDAVESLGEAFALFDAEGRLLLSNRRFAAFYPWLADALQPRAAHAQLERETRERIRRLPAAGATDASATSQTYLEHLDDGRWYLASDSMTAEGGMACVRFDITESKCREMELRKLSLALEQSPASVIITDTLGRIEYVNPRFEEVTGYCSAEVLGRNPGFLKSGDKSPDDYRALWETLRAGREWRGQFHNRRKDGQIFWESATISPLRDETGCVTHFVAVKEDITARKRAEEQLRTNATVFETTAEGIMVTDADKRIKTVNPAFSQITGYAPEEVLGKDPRILSSGRHDARFYQALAAAAVSWRLVGRDLGPTQGRQCLSRLAIDRGHQGRPRTADGARRHLLGHDAAHERRAADPLPGAPRRLDRPAEPRAAAGPLGAGHCDRAARAALPGRALHRPRSL</sequence>
<dbReference type="InterPro" id="IPR035965">
    <property type="entry name" value="PAS-like_dom_sf"/>
</dbReference>
<dbReference type="Pfam" id="PF19443">
    <property type="entry name" value="DAHL"/>
    <property type="match status" value="1"/>
</dbReference>
<gene>
    <name evidence="4" type="ORF">G3446_09690</name>
</gene>